<feature type="transmembrane region" description="Helical" evidence="4">
    <location>
        <begin position="181"/>
        <end position="204"/>
    </location>
</feature>
<gene>
    <name evidence="5" type="ORF">C5F46_08325</name>
</gene>
<name>A0A2T4JIC4_9RHOB</name>
<evidence type="ECO:0000313" key="6">
    <source>
        <dbReference type="Proteomes" id="UP000241899"/>
    </source>
</evidence>
<keyword evidence="6" id="KW-1185">Reference proteome</keyword>
<feature type="transmembrane region" description="Helical" evidence="4">
    <location>
        <begin position="101"/>
        <end position="132"/>
    </location>
</feature>
<dbReference type="InterPro" id="IPR011701">
    <property type="entry name" value="MFS"/>
</dbReference>
<feature type="transmembrane region" description="Helical" evidence="4">
    <location>
        <begin position="224"/>
        <end position="247"/>
    </location>
</feature>
<feature type="transmembrane region" description="Helical" evidence="4">
    <location>
        <begin position="380"/>
        <end position="398"/>
    </location>
</feature>
<feature type="transmembrane region" description="Helical" evidence="4">
    <location>
        <begin position="350"/>
        <end position="374"/>
    </location>
</feature>
<feature type="transmembrane region" description="Helical" evidence="4">
    <location>
        <begin position="152"/>
        <end position="175"/>
    </location>
</feature>
<keyword evidence="1 4" id="KW-0812">Transmembrane</keyword>
<evidence type="ECO:0000256" key="2">
    <source>
        <dbReference type="ARBA" id="ARBA00022989"/>
    </source>
</evidence>
<dbReference type="Gene3D" id="1.20.1250.20">
    <property type="entry name" value="MFS general substrate transporter like domains"/>
    <property type="match status" value="2"/>
</dbReference>
<feature type="transmembrane region" description="Helical" evidence="4">
    <location>
        <begin position="316"/>
        <end position="338"/>
    </location>
</feature>
<sequence length="418" mass="45627">MTVRPAPPPARRTVTLAEAKGLPRWRQPEALLYLMAAAMPISFATWSALLNNFVIEAAQFTGKEIGWLHSVREIPGFLAIGVIVILWAMREQVLALVSLALLGAATAITAAFPTFGGLLMVTLLSSIGFHYFETVNQSLQLQWVPKARAPEVLGRIVAVGSGASLVAYGLLVVGWKTFDLGYALVYALAGGVTLAIVVFAALAYPQFQSPEQQSKKFVLRRRYWLYYALQFMAGARRQIFVVFAAFMMVERFGFEVHEVTALFLINFAANMVAAPFLGKAVGRWGERRAMLVEYAGLACVFLAYGGLYWFGWGVVLAAALYVIDHLFFALSFALRTYFQKIAEPADIAPTAAVAFTINHIAAVFLPASLGYLWLVAPGGVFLLAAGMAGVSFSLALLIPRHPEPGYETIFARKRVIAS</sequence>
<dbReference type="AlphaFoldDB" id="A0A2T4JIC4"/>
<proteinExistence type="predicted"/>
<dbReference type="InterPro" id="IPR036259">
    <property type="entry name" value="MFS_trans_sf"/>
</dbReference>
<feature type="transmembrane region" description="Helical" evidence="4">
    <location>
        <begin position="259"/>
        <end position="278"/>
    </location>
</feature>
<keyword evidence="3 4" id="KW-0472">Membrane</keyword>
<evidence type="ECO:0000256" key="4">
    <source>
        <dbReference type="SAM" id="Phobius"/>
    </source>
</evidence>
<reference evidence="5 6" key="1">
    <citation type="submission" date="2018-03" db="EMBL/GenBank/DDBJ databases">
        <title>Rhodobacter veldkampii.</title>
        <authorList>
            <person name="Meyer T.E."/>
            <person name="Miller S."/>
            <person name="Lodha T."/>
            <person name="Gandham S."/>
            <person name="Chintalapati S."/>
            <person name="Chintalapati V.R."/>
        </authorList>
    </citation>
    <scope>NUCLEOTIDE SEQUENCE [LARGE SCALE GENOMIC DNA]</scope>
    <source>
        <strain evidence="5 6">DSM 11550</strain>
    </source>
</reference>
<protein>
    <submittedName>
        <fullName evidence="5">MFS transporter</fullName>
    </submittedName>
</protein>
<evidence type="ECO:0000256" key="1">
    <source>
        <dbReference type="ARBA" id="ARBA00022692"/>
    </source>
</evidence>
<dbReference type="Proteomes" id="UP000241899">
    <property type="component" value="Unassembled WGS sequence"/>
</dbReference>
<comment type="caution">
    <text evidence="5">The sequence shown here is derived from an EMBL/GenBank/DDBJ whole genome shotgun (WGS) entry which is preliminary data.</text>
</comment>
<dbReference type="OrthoDB" id="9774288at2"/>
<keyword evidence="2 4" id="KW-1133">Transmembrane helix</keyword>
<organism evidence="5 6">
    <name type="scientific">Phaeovulum veldkampii DSM 11550</name>
    <dbReference type="NCBI Taxonomy" id="1185920"/>
    <lineage>
        <taxon>Bacteria</taxon>
        <taxon>Pseudomonadati</taxon>
        <taxon>Pseudomonadota</taxon>
        <taxon>Alphaproteobacteria</taxon>
        <taxon>Rhodobacterales</taxon>
        <taxon>Paracoccaceae</taxon>
        <taxon>Phaeovulum</taxon>
    </lineage>
</organism>
<dbReference type="GO" id="GO:0022857">
    <property type="term" value="F:transmembrane transporter activity"/>
    <property type="evidence" value="ECO:0007669"/>
    <property type="project" value="InterPro"/>
</dbReference>
<feature type="transmembrane region" description="Helical" evidence="4">
    <location>
        <begin position="290"/>
        <end position="310"/>
    </location>
</feature>
<evidence type="ECO:0000313" key="5">
    <source>
        <dbReference type="EMBL" id="PTE17660.1"/>
    </source>
</evidence>
<dbReference type="EMBL" id="PZKF01000015">
    <property type="protein sequence ID" value="PTE17660.1"/>
    <property type="molecule type" value="Genomic_DNA"/>
</dbReference>
<feature type="transmembrane region" description="Helical" evidence="4">
    <location>
        <begin position="30"/>
        <end position="50"/>
    </location>
</feature>
<dbReference type="Pfam" id="PF07690">
    <property type="entry name" value="MFS_1"/>
    <property type="match status" value="1"/>
</dbReference>
<dbReference type="SUPFAM" id="SSF103473">
    <property type="entry name" value="MFS general substrate transporter"/>
    <property type="match status" value="1"/>
</dbReference>
<accession>A0A2T4JIC4</accession>
<feature type="transmembrane region" description="Helical" evidence="4">
    <location>
        <begin position="71"/>
        <end position="89"/>
    </location>
</feature>
<evidence type="ECO:0000256" key="3">
    <source>
        <dbReference type="ARBA" id="ARBA00023136"/>
    </source>
</evidence>
<dbReference type="RefSeq" id="WP_107324893.1">
    <property type="nucleotide sequence ID" value="NZ_NHSP01000071.1"/>
</dbReference>